<protein>
    <submittedName>
        <fullName evidence="1">Uncharacterized protein</fullName>
    </submittedName>
</protein>
<dbReference type="EMBL" id="CP118246">
    <property type="protein sequence ID" value="WDR03648.1"/>
    <property type="molecule type" value="Genomic_DNA"/>
</dbReference>
<dbReference type="InterPro" id="IPR036397">
    <property type="entry name" value="RNaseH_sf"/>
</dbReference>
<reference evidence="1 2" key="1">
    <citation type="submission" date="2023-02" db="EMBL/GenBank/DDBJ databases">
        <title>Devosia algicola sp. nov., isolated from the phycosphere of marine algae.</title>
        <authorList>
            <person name="Kim J.M."/>
            <person name="Lee J.K."/>
            <person name="Choi B.J."/>
            <person name="Bayburt H."/>
            <person name="Jeon C.O."/>
        </authorList>
    </citation>
    <scope>NUCLEOTIDE SEQUENCE [LARGE SCALE GENOMIC DNA]</scope>
    <source>
        <strain evidence="1 2">G20-9</strain>
    </source>
</reference>
<organism evidence="1 2">
    <name type="scientific">Devosia algicola</name>
    <dbReference type="NCBI Taxonomy" id="3026418"/>
    <lineage>
        <taxon>Bacteria</taxon>
        <taxon>Pseudomonadati</taxon>
        <taxon>Pseudomonadota</taxon>
        <taxon>Alphaproteobacteria</taxon>
        <taxon>Hyphomicrobiales</taxon>
        <taxon>Devosiaceae</taxon>
        <taxon>Devosia</taxon>
    </lineage>
</organism>
<evidence type="ECO:0000313" key="2">
    <source>
        <dbReference type="Proteomes" id="UP001220530"/>
    </source>
</evidence>
<dbReference type="Proteomes" id="UP001220530">
    <property type="component" value="Chromosome"/>
</dbReference>
<proteinExistence type="predicted"/>
<keyword evidence="2" id="KW-1185">Reference proteome</keyword>
<sequence length="185" mass="19850">MRSILALDVSATATGWAYGLPGDLPISGVERFGREGSTADETFVRAVVWLNGQLSVLNPAIVAMEAPILTSGGGFTNPHTADLLQGIIHVFRFAVKARMPGRAHLIASSTARKTFTGHGRYGKGAAKPAVQAEAVRRGWLTLESMDPDKADALAVWCHMAAQQLPELSFNQPKTKRPARVADVEF</sequence>
<dbReference type="Gene3D" id="3.30.420.10">
    <property type="entry name" value="Ribonuclease H-like superfamily/Ribonuclease H"/>
    <property type="match status" value="1"/>
</dbReference>
<name>A0ABY7YQP3_9HYPH</name>
<dbReference type="SUPFAM" id="SSF53098">
    <property type="entry name" value="Ribonuclease H-like"/>
    <property type="match status" value="1"/>
</dbReference>
<evidence type="ECO:0000313" key="1">
    <source>
        <dbReference type="EMBL" id="WDR03648.1"/>
    </source>
</evidence>
<dbReference type="RefSeq" id="WP_282220038.1">
    <property type="nucleotide sequence ID" value="NZ_CP118246.1"/>
</dbReference>
<gene>
    <name evidence="1" type="ORF">PSQ19_06140</name>
</gene>
<accession>A0ABY7YQP3</accession>
<dbReference type="InterPro" id="IPR012337">
    <property type="entry name" value="RNaseH-like_sf"/>
</dbReference>